<feature type="domain" description="Peptidase metallopeptidase" evidence="16">
    <location>
        <begin position="205"/>
        <end position="370"/>
    </location>
</feature>
<dbReference type="GO" id="GO:0006508">
    <property type="term" value="P:proteolysis"/>
    <property type="evidence" value="ECO:0007669"/>
    <property type="project" value="UniProtKB-KW"/>
</dbReference>
<feature type="binding site" evidence="11">
    <location>
        <position position="269"/>
    </location>
    <ligand>
        <name>Zn(2+)</name>
        <dbReference type="ChEBI" id="CHEBI:29105"/>
        <label>1</label>
    </ligand>
</feature>
<feature type="compositionally biased region" description="Basic and acidic residues" evidence="14">
    <location>
        <begin position="468"/>
        <end position="481"/>
    </location>
</feature>
<evidence type="ECO:0000256" key="10">
    <source>
        <dbReference type="PIRSR" id="PIRSR621190-1"/>
    </source>
</evidence>
<dbReference type="SUPFAM" id="SSF47090">
    <property type="entry name" value="PGBD-like"/>
    <property type="match status" value="1"/>
</dbReference>
<dbReference type="GO" id="GO:0030574">
    <property type="term" value="P:collagen catabolic process"/>
    <property type="evidence" value="ECO:0007669"/>
    <property type="project" value="TreeGrafter"/>
</dbReference>
<dbReference type="InterPro" id="IPR021190">
    <property type="entry name" value="Pept_M10A"/>
</dbReference>
<dbReference type="SMART" id="SM00120">
    <property type="entry name" value="HX"/>
    <property type="match status" value="4"/>
</dbReference>
<dbReference type="Gene3D" id="3.40.390.10">
    <property type="entry name" value="Collagenase (Catalytic Domain)"/>
    <property type="match status" value="1"/>
</dbReference>
<evidence type="ECO:0000313" key="18">
    <source>
        <dbReference type="Proteomes" id="UP001353858"/>
    </source>
</evidence>
<feature type="binding site" evidence="11">
    <location>
        <position position="521"/>
    </location>
    <ligand>
        <name>Ca(2+)</name>
        <dbReference type="ChEBI" id="CHEBI:29108"/>
        <label>4</label>
    </ligand>
</feature>
<gene>
    <name evidence="17" type="ORF">RN001_013230</name>
</gene>
<feature type="repeat" description="Hemopexin" evidence="13">
    <location>
        <begin position="612"/>
        <end position="659"/>
    </location>
</feature>
<keyword evidence="5" id="KW-0677">Repeat</keyword>
<feature type="binding site" evidence="11">
    <location>
        <position position="225"/>
    </location>
    <ligand>
        <name>Ca(2+)</name>
        <dbReference type="ChEBI" id="CHEBI:29108"/>
        <label>1</label>
    </ligand>
</feature>
<dbReference type="GO" id="GO:0030198">
    <property type="term" value="P:extracellular matrix organization"/>
    <property type="evidence" value="ECO:0007669"/>
    <property type="project" value="TreeGrafter"/>
</dbReference>
<keyword evidence="6" id="KW-0378">Hydrolase</keyword>
<keyword evidence="18" id="KW-1185">Reference proteome</keyword>
<dbReference type="CDD" id="cd04278">
    <property type="entry name" value="ZnMc_MMP"/>
    <property type="match status" value="1"/>
</dbReference>
<feature type="binding site" evidence="11">
    <location>
        <position position="302"/>
    </location>
    <ligand>
        <name>Ca(2+)</name>
        <dbReference type="ChEBI" id="CHEBI:29108"/>
        <label>1</label>
    </ligand>
</feature>
<feature type="compositionally biased region" description="Low complexity" evidence="14">
    <location>
        <begin position="456"/>
        <end position="467"/>
    </location>
</feature>
<feature type="binding site" evidence="11">
    <location>
        <position position="341"/>
    </location>
    <ligand>
        <name>Zn(2+)</name>
        <dbReference type="ChEBI" id="CHEBI:29105"/>
        <label>2</label>
        <note>catalytic</note>
    </ligand>
</feature>
<feature type="repeat" description="Hemopexin" evidence="13">
    <location>
        <begin position="513"/>
        <end position="561"/>
    </location>
</feature>
<feature type="chain" id="PRO_5042843558" description="Peptidase metallopeptidase domain-containing protein" evidence="15">
    <location>
        <begin position="23"/>
        <end position="755"/>
    </location>
</feature>
<evidence type="ECO:0000256" key="4">
    <source>
        <dbReference type="ARBA" id="ARBA00022729"/>
    </source>
</evidence>
<feature type="binding site" evidence="11">
    <location>
        <position position="271"/>
    </location>
    <ligand>
        <name>Zn(2+)</name>
        <dbReference type="ChEBI" id="CHEBI:29105"/>
        <label>1</label>
    </ligand>
</feature>
<dbReference type="InterPro" id="IPR000585">
    <property type="entry name" value="Hemopexin-like_dom"/>
</dbReference>
<dbReference type="PROSITE" id="PS00546">
    <property type="entry name" value="CYSTEINE_SWITCH"/>
    <property type="match status" value="1"/>
</dbReference>
<dbReference type="InterPro" id="IPR033739">
    <property type="entry name" value="M10A_MMP"/>
</dbReference>
<feature type="binding site" evidence="11">
    <location>
        <position position="523"/>
    </location>
    <ligand>
        <name>Ca(2+)</name>
        <dbReference type="ChEBI" id="CHEBI:29108"/>
        <label>5</label>
    </ligand>
</feature>
<evidence type="ECO:0000256" key="8">
    <source>
        <dbReference type="ARBA" id="ARBA00023049"/>
    </source>
</evidence>
<comment type="caution">
    <text evidence="17">The sequence shown here is derived from an EMBL/GenBank/DDBJ whole genome shotgun (WGS) entry which is preliminary data.</text>
</comment>
<feature type="binding site" evidence="11">
    <location>
        <position position="293"/>
    </location>
    <ligand>
        <name>Ca(2+)</name>
        <dbReference type="ChEBI" id="CHEBI:29108"/>
        <label>2</label>
    </ligand>
</feature>
<dbReference type="SMART" id="SM00235">
    <property type="entry name" value="ZnMc"/>
    <property type="match status" value="1"/>
</dbReference>
<dbReference type="InterPro" id="IPR024079">
    <property type="entry name" value="MetalloPept_cat_dom_sf"/>
</dbReference>
<dbReference type="Pfam" id="PF00413">
    <property type="entry name" value="Peptidase_M10"/>
    <property type="match status" value="1"/>
</dbReference>
<dbReference type="PANTHER" id="PTHR10201">
    <property type="entry name" value="MATRIX METALLOPROTEINASE"/>
    <property type="match status" value="1"/>
</dbReference>
<feature type="compositionally biased region" description="Basic and acidic residues" evidence="14">
    <location>
        <begin position="498"/>
        <end position="507"/>
    </location>
</feature>
<feature type="binding site" evidence="11">
    <location>
        <position position="664"/>
    </location>
    <ligand>
        <name>Ca(2+)</name>
        <dbReference type="ChEBI" id="CHEBI:29108"/>
        <label>4</label>
    </ligand>
</feature>
<feature type="compositionally biased region" description="Pro residues" evidence="14">
    <location>
        <begin position="383"/>
        <end position="403"/>
    </location>
</feature>
<feature type="active site" evidence="10">
    <location>
        <position position="324"/>
    </location>
</feature>
<dbReference type="InterPro" id="IPR006026">
    <property type="entry name" value="Peptidase_Metallo"/>
</dbReference>
<dbReference type="PANTHER" id="PTHR10201:SF308">
    <property type="entry name" value="MATRIX METALLOPROTEINASE 2"/>
    <property type="match status" value="1"/>
</dbReference>
<evidence type="ECO:0000256" key="13">
    <source>
        <dbReference type="PROSITE-ProRule" id="PRU01011"/>
    </source>
</evidence>
<proteinExistence type="inferred from homology"/>
<feature type="binding site" evidence="11">
    <location>
        <position position="569"/>
    </location>
    <ligand>
        <name>Ca(2+)</name>
        <dbReference type="ChEBI" id="CHEBI:29108"/>
        <label>4</label>
    </ligand>
</feature>
<sequence length="755" mass="87322">MAKILLVLVSIAVFFLYGSVQSSEVKIDSFRNSSICNTTGYACKNCHLTVLCILNGTEFQEIPVETCKGENTCLNGKCTPRPNPQCNGNNQTQFICQTGGIVMLIILLCALQGFALQDRHKRELIEDDVQNYLMKFGYLTPSPAGAGALRTEESVRQAIRELQEFGGLPITGKLDEKTTRLLKTPRCGVPDIEPHSIRRKRFMIQGQRWPYNNITWSLRSTYLRDLDRYQVRYVFTKALEVWSKHSRLTFTEVDSDRADILVYFHRKEHGDNFAFDGKGQILAHAFFPGTGRGGDAHFDLDEDWLTREDDNSDGTSLFHVAAHEFGHSLGLSHSSVEGALMFPWYQGMQNGFNYELPEDDRLGIQALYGSYGDQTWGQRPVYIPQPPRHTPPPTPRPTTPPTRPTRRTERPHYGYPNYPQRPYNPEKQDPRYPKKPYTEKPIYKKPMHPDRKNTKNTYNPYDPNRNYPPKERPEQTPDRRYYPQKPETTTHTNRHRYPNRDHPHNNPKESAIPNTCDTSYDAISVVRGEVFIFKDRYFWRISDKGLAPGYPADISRMWKDLPRNVTHIDAVYERPDNKMVFFIGRKYYLYSGNNLERDYPKPLTDLGLPASLQKIDAAMVWGHNGKTYFFSGTMYWRFDEDLQRVELDYPRDMSMWKGVGTNIDAVFQWKDGRTYFFKGKGFWKFNDLRMRVENEQQQASAPFWMGCSGNIGFHPGNKAPYTDVASSSNVHFNLPQTTSLIVFSIIFKIYFTLIT</sequence>
<evidence type="ECO:0000256" key="6">
    <source>
        <dbReference type="ARBA" id="ARBA00022801"/>
    </source>
</evidence>
<dbReference type="AlphaFoldDB" id="A0AAN7SNN0"/>
<accession>A0AAN7SNN0</accession>
<keyword evidence="3 11" id="KW-0479">Metal-binding</keyword>
<dbReference type="SUPFAM" id="SSF55486">
    <property type="entry name" value="Metalloproteases ('zincins'), catalytic domain"/>
    <property type="match status" value="1"/>
</dbReference>
<dbReference type="GO" id="GO:0008270">
    <property type="term" value="F:zinc ion binding"/>
    <property type="evidence" value="ECO:0007669"/>
    <property type="project" value="InterPro"/>
</dbReference>
<evidence type="ECO:0000256" key="1">
    <source>
        <dbReference type="ARBA" id="ARBA00010370"/>
    </source>
</evidence>
<dbReference type="InterPro" id="IPR021158">
    <property type="entry name" value="Pept_M10A_Zn_BS"/>
</dbReference>
<feature type="binding site" evidence="11">
    <location>
        <position position="327"/>
    </location>
    <ligand>
        <name>Zn(2+)</name>
        <dbReference type="ChEBI" id="CHEBI:29105"/>
        <label>2</label>
        <note>catalytic</note>
    </ligand>
</feature>
<keyword evidence="2" id="KW-0645">Protease</keyword>
<feature type="binding site" evidence="11">
    <location>
        <position position="284"/>
    </location>
    <ligand>
        <name>Zn(2+)</name>
        <dbReference type="ChEBI" id="CHEBI:29105"/>
        <label>1</label>
    </ligand>
</feature>
<evidence type="ECO:0000256" key="2">
    <source>
        <dbReference type="ARBA" id="ARBA00022670"/>
    </source>
</evidence>
<evidence type="ECO:0000313" key="17">
    <source>
        <dbReference type="EMBL" id="KAK4873870.1"/>
    </source>
</evidence>
<evidence type="ECO:0000256" key="5">
    <source>
        <dbReference type="ARBA" id="ARBA00022737"/>
    </source>
</evidence>
<evidence type="ECO:0000256" key="3">
    <source>
        <dbReference type="ARBA" id="ARBA00022723"/>
    </source>
</evidence>
<feature type="region of interest" description="Disordered" evidence="14">
    <location>
        <begin position="377"/>
        <end position="513"/>
    </location>
</feature>
<dbReference type="GO" id="GO:0005615">
    <property type="term" value="C:extracellular space"/>
    <property type="evidence" value="ECO:0007669"/>
    <property type="project" value="TreeGrafter"/>
</dbReference>
<feature type="compositionally biased region" description="Basic and acidic residues" evidence="14">
    <location>
        <begin position="424"/>
        <end position="453"/>
    </location>
</feature>
<evidence type="ECO:0000256" key="11">
    <source>
        <dbReference type="PIRSR" id="PIRSR621190-2"/>
    </source>
</evidence>
<feature type="binding site" description="in inhibited form" evidence="11">
    <location>
        <position position="187"/>
    </location>
    <ligand>
        <name>Zn(2+)</name>
        <dbReference type="ChEBI" id="CHEBI:29105"/>
        <label>2</label>
        <note>catalytic</note>
    </ligand>
</feature>
<feature type="binding site" evidence="11">
    <location>
        <position position="323"/>
    </location>
    <ligand>
        <name>Zn(2+)</name>
        <dbReference type="ChEBI" id="CHEBI:29105"/>
        <label>2</label>
        <note>catalytic</note>
    </ligand>
</feature>
<feature type="binding site" evidence="11">
    <location>
        <position position="333"/>
    </location>
    <ligand>
        <name>Zn(2+)</name>
        <dbReference type="ChEBI" id="CHEBI:29105"/>
        <label>2</label>
        <note>catalytic</note>
    </ligand>
</feature>
<feature type="binding site" evidence="11">
    <location>
        <position position="276"/>
    </location>
    <ligand>
        <name>Ca(2+)</name>
        <dbReference type="ChEBI" id="CHEBI:29108"/>
        <label>3</label>
    </ligand>
</feature>
<dbReference type="InterPro" id="IPR001818">
    <property type="entry name" value="Pept_M10_metallopeptidase"/>
</dbReference>
<feature type="binding site" evidence="11">
    <location>
        <position position="666"/>
    </location>
    <ligand>
        <name>Ca(2+)</name>
        <dbReference type="ChEBI" id="CHEBI:29108"/>
        <label>5</label>
    </ligand>
</feature>
<dbReference type="InterPro" id="IPR036365">
    <property type="entry name" value="PGBD-like_sf"/>
</dbReference>
<feature type="binding site" evidence="11">
    <location>
        <position position="297"/>
    </location>
    <ligand>
        <name>Zn(2+)</name>
        <dbReference type="ChEBI" id="CHEBI:29105"/>
        <label>1</label>
    </ligand>
</feature>
<organism evidence="17 18">
    <name type="scientific">Aquatica leii</name>
    <dbReference type="NCBI Taxonomy" id="1421715"/>
    <lineage>
        <taxon>Eukaryota</taxon>
        <taxon>Metazoa</taxon>
        <taxon>Ecdysozoa</taxon>
        <taxon>Arthropoda</taxon>
        <taxon>Hexapoda</taxon>
        <taxon>Insecta</taxon>
        <taxon>Pterygota</taxon>
        <taxon>Neoptera</taxon>
        <taxon>Endopterygota</taxon>
        <taxon>Coleoptera</taxon>
        <taxon>Polyphaga</taxon>
        <taxon>Elateriformia</taxon>
        <taxon>Elateroidea</taxon>
        <taxon>Lampyridae</taxon>
        <taxon>Luciolinae</taxon>
        <taxon>Aquatica</taxon>
    </lineage>
</organism>
<dbReference type="GO" id="GO:0031012">
    <property type="term" value="C:extracellular matrix"/>
    <property type="evidence" value="ECO:0007669"/>
    <property type="project" value="InterPro"/>
</dbReference>
<feature type="modified residue" description="Phosphotyrosine; by PKDCC" evidence="12">
    <location>
        <position position="599"/>
    </location>
</feature>
<name>A0AAN7SNN0_9COLE</name>
<dbReference type="InterPro" id="IPR018487">
    <property type="entry name" value="Hemopexin-like_repeat"/>
</dbReference>
<dbReference type="GO" id="GO:0004222">
    <property type="term" value="F:metalloendopeptidase activity"/>
    <property type="evidence" value="ECO:0007669"/>
    <property type="project" value="InterPro"/>
</dbReference>
<feature type="binding site" evidence="11">
    <location>
        <position position="295"/>
    </location>
    <ligand>
        <name>Ca(2+)</name>
        <dbReference type="ChEBI" id="CHEBI:29108"/>
        <label>2</label>
    </ligand>
</feature>
<keyword evidence="8" id="KW-0482">Metalloprotease</keyword>
<dbReference type="PRINTS" id="PR00138">
    <property type="entry name" value="MATRIXIN"/>
</dbReference>
<comment type="cofactor">
    <cofactor evidence="11">
        <name>Ca(2+)</name>
        <dbReference type="ChEBI" id="CHEBI:29108"/>
    </cofactor>
    <text evidence="11">Can bind about 5 Ca(2+) ions per subunit.</text>
</comment>
<feature type="binding site" evidence="11">
    <location>
        <position position="277"/>
    </location>
    <ligand>
        <name>Ca(2+)</name>
        <dbReference type="ChEBI" id="CHEBI:29108"/>
        <label>3</label>
    </ligand>
</feature>
<dbReference type="FunFam" id="3.40.390.10:FF:000022">
    <property type="entry name" value="Matrix metalloproteinase 1, isoform C"/>
    <property type="match status" value="1"/>
</dbReference>
<feature type="binding site" evidence="11">
    <location>
        <position position="299"/>
    </location>
    <ligand>
        <name>Ca(2+)</name>
        <dbReference type="ChEBI" id="CHEBI:29108"/>
        <label>3</label>
    </ligand>
</feature>
<evidence type="ECO:0000256" key="14">
    <source>
        <dbReference type="SAM" id="MobiDB-lite"/>
    </source>
</evidence>
<dbReference type="Gene3D" id="2.110.10.10">
    <property type="entry name" value="Hemopexin-like domain"/>
    <property type="match status" value="1"/>
</dbReference>
<dbReference type="CDD" id="cd00094">
    <property type="entry name" value="HX"/>
    <property type="match status" value="1"/>
</dbReference>
<dbReference type="PROSITE" id="PS51642">
    <property type="entry name" value="HEMOPEXIN_2"/>
    <property type="match status" value="4"/>
</dbReference>
<feature type="repeat" description="Hemopexin" evidence="13">
    <location>
        <begin position="660"/>
        <end position="707"/>
    </location>
</feature>
<feature type="binding site" evidence="11">
    <location>
        <position position="302"/>
    </location>
    <ligand>
        <name>Ca(2+)</name>
        <dbReference type="ChEBI" id="CHEBI:29108"/>
        <label>3</label>
    </ligand>
</feature>
<feature type="binding site" evidence="11">
    <location>
        <position position="259"/>
    </location>
    <ligand>
        <name>Ca(2+)</name>
        <dbReference type="ChEBI" id="CHEBI:29108"/>
        <label>2</label>
    </ligand>
</feature>
<keyword evidence="9" id="KW-0865">Zymogen</keyword>
<evidence type="ECO:0000256" key="9">
    <source>
        <dbReference type="ARBA" id="ARBA00023145"/>
    </source>
</evidence>
<keyword evidence="7 11" id="KW-0862">Zinc</keyword>
<dbReference type="Proteomes" id="UP001353858">
    <property type="component" value="Unassembled WGS sequence"/>
</dbReference>
<feature type="repeat" description="Hemopexin" evidence="13">
    <location>
        <begin position="565"/>
        <end position="610"/>
    </location>
</feature>
<dbReference type="Pfam" id="PF00045">
    <property type="entry name" value="Hemopexin"/>
    <property type="match status" value="4"/>
</dbReference>
<comment type="similarity">
    <text evidence="1">Belongs to the peptidase M10A family.</text>
</comment>
<evidence type="ECO:0000259" key="16">
    <source>
        <dbReference type="SMART" id="SM00235"/>
    </source>
</evidence>
<keyword evidence="4 15" id="KW-0732">Signal</keyword>
<evidence type="ECO:0000256" key="7">
    <source>
        <dbReference type="ARBA" id="ARBA00022833"/>
    </source>
</evidence>
<comment type="cofactor">
    <cofactor evidence="11">
        <name>Zn(2+)</name>
        <dbReference type="ChEBI" id="CHEBI:29105"/>
    </cofactor>
    <text evidence="11">Binds 2 Zn(2+) ions per subunit.</text>
</comment>
<dbReference type="SUPFAM" id="SSF50923">
    <property type="entry name" value="Hemopexin-like domain"/>
    <property type="match status" value="1"/>
</dbReference>
<dbReference type="EMBL" id="JARPUR010000006">
    <property type="protein sequence ID" value="KAK4873870.1"/>
    <property type="molecule type" value="Genomic_DNA"/>
</dbReference>
<reference evidence="18" key="1">
    <citation type="submission" date="2023-01" db="EMBL/GenBank/DDBJ databases">
        <title>Key to firefly adult light organ development and bioluminescence: homeobox transcription factors regulate luciferase expression and transportation to peroxisome.</title>
        <authorList>
            <person name="Fu X."/>
        </authorList>
    </citation>
    <scope>NUCLEOTIDE SEQUENCE [LARGE SCALE GENOMIC DNA]</scope>
</reference>
<evidence type="ECO:0000256" key="15">
    <source>
        <dbReference type="SAM" id="SignalP"/>
    </source>
</evidence>
<keyword evidence="11" id="KW-0106">Calcium</keyword>
<feature type="binding site" evidence="11">
    <location>
        <position position="618"/>
    </location>
    <ligand>
        <name>Ca(2+)</name>
        <dbReference type="ChEBI" id="CHEBI:29108"/>
        <label>5</label>
    </ligand>
</feature>
<dbReference type="InterPro" id="IPR036375">
    <property type="entry name" value="Hemopexin-like_dom_sf"/>
</dbReference>
<evidence type="ECO:0000256" key="12">
    <source>
        <dbReference type="PIRSR" id="PIRSR621190-4"/>
    </source>
</evidence>
<feature type="signal peptide" evidence="15">
    <location>
        <begin position="1"/>
        <end position="22"/>
    </location>
</feature>
<dbReference type="InterPro" id="IPR002477">
    <property type="entry name" value="Peptidoglycan-bd-like"/>
</dbReference>
<protein>
    <recommendedName>
        <fullName evidence="16">Peptidase metallopeptidase domain-containing protein</fullName>
    </recommendedName>
</protein>
<dbReference type="Pfam" id="PF01471">
    <property type="entry name" value="PG_binding_1"/>
    <property type="match status" value="1"/>
</dbReference>
<dbReference type="FunFam" id="2.110.10.10:FF:000018">
    <property type="entry name" value="Matrix metallopeptidase 25b"/>
    <property type="match status" value="1"/>
</dbReference>